<dbReference type="GO" id="GO:0003713">
    <property type="term" value="F:transcription coactivator activity"/>
    <property type="evidence" value="ECO:0007669"/>
    <property type="project" value="TreeGrafter"/>
</dbReference>
<organism evidence="2 3">
    <name type="scientific">Eimeria tenella</name>
    <name type="common">Coccidian parasite</name>
    <dbReference type="NCBI Taxonomy" id="5802"/>
    <lineage>
        <taxon>Eukaryota</taxon>
        <taxon>Sar</taxon>
        <taxon>Alveolata</taxon>
        <taxon>Apicomplexa</taxon>
        <taxon>Conoidasida</taxon>
        <taxon>Coccidia</taxon>
        <taxon>Eucoccidiorida</taxon>
        <taxon>Eimeriorina</taxon>
        <taxon>Eimeriidae</taxon>
        <taxon>Eimeria</taxon>
    </lineage>
</organism>
<accession>U6KYQ9</accession>
<reference evidence="2" key="2">
    <citation type="submission" date="2013-10" db="EMBL/GenBank/DDBJ databases">
        <authorList>
            <person name="Aslett M."/>
        </authorList>
    </citation>
    <scope>NUCLEOTIDE SEQUENCE [LARGE SCALE GENOMIC DNA]</scope>
    <source>
        <strain evidence="2">Houghton</strain>
    </source>
</reference>
<dbReference type="EMBL" id="HG675688">
    <property type="protein sequence ID" value="CDJ42063.1"/>
    <property type="molecule type" value="Genomic_DNA"/>
</dbReference>
<protein>
    <submittedName>
        <fullName evidence="2">Uncharacterized protein</fullName>
    </submittedName>
</protein>
<keyword evidence="1" id="KW-0175">Coiled coil</keyword>
<gene>
    <name evidence="2" type="ORF">ETH_00011220</name>
</gene>
<dbReference type="PANTHER" id="PTHR46007:SF8">
    <property type="entry name" value="C2H2-TYPE DOMAIN-CONTAINING PROTEIN"/>
    <property type="match status" value="1"/>
</dbReference>
<evidence type="ECO:0000313" key="2">
    <source>
        <dbReference type="EMBL" id="CDJ42063.1"/>
    </source>
</evidence>
<name>U6KYQ9_EIMTE</name>
<dbReference type="GO" id="GO:0045944">
    <property type="term" value="P:positive regulation of transcription by RNA polymerase II"/>
    <property type="evidence" value="ECO:0007669"/>
    <property type="project" value="TreeGrafter"/>
</dbReference>
<evidence type="ECO:0000256" key="1">
    <source>
        <dbReference type="SAM" id="Coils"/>
    </source>
</evidence>
<keyword evidence="3" id="KW-1185">Reference proteome</keyword>
<dbReference type="RefSeq" id="XP_013232813.1">
    <property type="nucleotide sequence ID" value="XM_013377359.1"/>
</dbReference>
<dbReference type="PANTHER" id="PTHR46007">
    <property type="entry name" value="MEDIATOR OF RNA POLYMERASE II TRANSCRIPTION SUBUNIT 12"/>
    <property type="match status" value="1"/>
</dbReference>
<dbReference type="GeneID" id="25251433"/>
<dbReference type="Proteomes" id="UP000030747">
    <property type="component" value="Unassembled WGS sequence"/>
</dbReference>
<dbReference type="OrthoDB" id="349198at2759"/>
<reference evidence="2" key="1">
    <citation type="submission" date="2013-10" db="EMBL/GenBank/DDBJ databases">
        <title>Genomic analysis of the causative agents of coccidiosis in chickens.</title>
        <authorList>
            <person name="Reid A.J."/>
            <person name="Blake D."/>
            <person name="Billington K."/>
            <person name="Browne H."/>
            <person name="Dunn M."/>
            <person name="Hung S."/>
            <person name="Kawahara F."/>
            <person name="Miranda-Saavedra D."/>
            <person name="Mourier T."/>
            <person name="Nagra H."/>
            <person name="Otto T.D."/>
            <person name="Rawlings N."/>
            <person name="Sanchez A."/>
            <person name="Sanders M."/>
            <person name="Subramaniam C."/>
            <person name="Tay Y."/>
            <person name="Dear P."/>
            <person name="Doerig C."/>
            <person name="Gruber A."/>
            <person name="Parkinson J."/>
            <person name="Shirley M."/>
            <person name="Wan K.L."/>
            <person name="Berriman M."/>
            <person name="Tomley F."/>
            <person name="Pain A."/>
        </authorList>
    </citation>
    <scope>NUCLEOTIDE SEQUENCE [LARGE SCALE GENOMIC DNA]</scope>
    <source>
        <strain evidence="2">Houghton</strain>
    </source>
</reference>
<proteinExistence type="predicted"/>
<dbReference type="GO" id="GO:0016592">
    <property type="term" value="C:mediator complex"/>
    <property type="evidence" value="ECO:0007669"/>
    <property type="project" value="TreeGrafter"/>
</dbReference>
<dbReference type="AlphaFoldDB" id="U6KYQ9"/>
<sequence length="587" mass="64091">MQQLNHGIQHKVQKLVPTIRDKQKTASSREHYAVGAAFQVLLDISGQQQYSLQQQQLLQKNWKHGSEATTAAATAAAAEATVAATAQSSETSNQCAVLWEALADLHSHPTYLLQCPQQLLRLRRQLLQQQLQQQLLAEGPWGEPMRFAAGKEAPRTLTAALRWVPRAAAAEAAVFVSLLQLLYTRGGAAALGIQKQQQQQQQEKRHGFSADASDVYAATLPTEAGSSAATLQELLNPAALLEGSLEALHGPLAAQLAAVLDSSINSSSSSSSSCGITAFKIGLLLEQAAAATEQAIAAAVQNSPEKRLEREQHQQQQQQQRQPLLVRFLLDLSTRVLDRLETQWDSSALLLPQLSAAATAEWAPAAEEGAPPRSSLPPFLTAFASRLQDLLLAYAASLSPLQQPQQQFQQQPQQQQQQQQPTRAVSRLETLVGRDVSRCLNYCLQMAHFMGKASSCVFLINSFSCLRASLQLQSLAFMWDASLQEQQQQLLQEQQQLQQQVLVLQEAVSMPVHRQQRQLLTQLIEEQTEELDNLLGLGLYGSSSLSRCMQEARPAAAAAVSLFLLLLLLPAPPSGLAMHASSSLLQF</sequence>
<dbReference type="VEuPathDB" id="ToxoDB:ETH2_1151500"/>
<dbReference type="InterPro" id="IPR051647">
    <property type="entry name" value="Mediator_comp_sub12"/>
</dbReference>
<dbReference type="VEuPathDB" id="ToxoDB:ETH_00011220"/>
<feature type="coiled-coil region" evidence="1">
    <location>
        <begin position="480"/>
        <end position="537"/>
    </location>
</feature>
<evidence type="ECO:0000313" key="3">
    <source>
        <dbReference type="Proteomes" id="UP000030747"/>
    </source>
</evidence>